<evidence type="ECO:0000313" key="3">
    <source>
        <dbReference type="EMBL" id="CAA7262910.1"/>
    </source>
</evidence>
<keyword evidence="4" id="KW-1185">Reference proteome</keyword>
<dbReference type="Proteomes" id="UP000467700">
    <property type="component" value="Unassembled WGS sequence"/>
</dbReference>
<gene>
    <name evidence="3" type="ORF">AAE3_LOCUS5045</name>
</gene>
<dbReference type="OrthoDB" id="3365399at2759"/>
<sequence>MADSTIARPRPRPRPVAKASSSTNVVPSATPATSGAGSSTNAITAPMGRVIVVEDTDEMFMRNRNRTAKTWQKLEQLNKEVIKVKDDTTDSDDEEGSPRRKHKKQKREPSAVPQWQKNKNIARMLSQDLSESSDDEVEITGESSTPNGKRFGKRKRRSRSRSITPPPALPQHQIQSAKDLVRKTLQAAARPSSPTVIDLDPDESTDTIILQPELNALAQEIAEQARRGSSQAPEVTSGDEVVITVRWQPHPLDTNGKKEEWKYQMERTDNFRDLFEATAEDSGILSANLIMTYQRSRIFPSVTPQTLRIWADSAEFMAYEKTAFDYIQRSNIHIRPQNIDSIPSTSNDTVEITSDSDSDVQELPAHSQLTQAVQSQQESESEAEEADQGEKFKLILRSGVTSGKDITLVVRPTTKCGAIVKAFLKKAGMTEQYPEVFTDAVVPASAATAKGKKGGKKSKAAAATAILPPKDPRLCIDGDKINNDMEIGDADLEDGDMVEVVGL</sequence>
<dbReference type="AlphaFoldDB" id="A0A8S0VUY3"/>
<organism evidence="3 4">
    <name type="scientific">Cyclocybe aegerita</name>
    <name type="common">Black poplar mushroom</name>
    <name type="synonym">Agrocybe aegerita</name>
    <dbReference type="NCBI Taxonomy" id="1973307"/>
    <lineage>
        <taxon>Eukaryota</taxon>
        <taxon>Fungi</taxon>
        <taxon>Dikarya</taxon>
        <taxon>Basidiomycota</taxon>
        <taxon>Agaricomycotina</taxon>
        <taxon>Agaricomycetes</taxon>
        <taxon>Agaricomycetidae</taxon>
        <taxon>Agaricales</taxon>
        <taxon>Agaricineae</taxon>
        <taxon>Bolbitiaceae</taxon>
        <taxon>Cyclocybe</taxon>
    </lineage>
</organism>
<dbReference type="Gene3D" id="3.10.20.90">
    <property type="entry name" value="Phosphatidylinositol 3-kinase Catalytic Subunit, Chain A, domain 1"/>
    <property type="match status" value="2"/>
</dbReference>
<feature type="compositionally biased region" description="Basic residues" evidence="1">
    <location>
        <begin position="150"/>
        <end position="160"/>
    </location>
</feature>
<feature type="region of interest" description="Disordered" evidence="1">
    <location>
        <begin position="338"/>
        <end position="359"/>
    </location>
</feature>
<dbReference type="EMBL" id="CACVBS010000037">
    <property type="protein sequence ID" value="CAA7262910.1"/>
    <property type="molecule type" value="Genomic_DNA"/>
</dbReference>
<proteinExistence type="predicted"/>
<evidence type="ECO:0000259" key="2">
    <source>
        <dbReference type="Pfam" id="PF11976"/>
    </source>
</evidence>
<reference evidence="3 4" key="1">
    <citation type="submission" date="2020-01" db="EMBL/GenBank/DDBJ databases">
        <authorList>
            <person name="Gupta K D."/>
        </authorList>
    </citation>
    <scope>NUCLEOTIDE SEQUENCE [LARGE SCALE GENOMIC DNA]</scope>
</reference>
<feature type="region of interest" description="Disordered" evidence="1">
    <location>
        <begin position="82"/>
        <end position="175"/>
    </location>
</feature>
<feature type="compositionally biased region" description="Polar residues" evidence="1">
    <location>
        <begin position="338"/>
        <end position="353"/>
    </location>
</feature>
<feature type="domain" description="Rad60/SUMO-like" evidence="2">
    <location>
        <begin position="470"/>
        <end position="501"/>
    </location>
</feature>
<dbReference type="Pfam" id="PF11976">
    <property type="entry name" value="Rad60-SLD"/>
    <property type="match status" value="1"/>
</dbReference>
<name>A0A8S0VUY3_CYCAE</name>
<comment type="caution">
    <text evidence="3">The sequence shown here is derived from an EMBL/GenBank/DDBJ whole genome shotgun (WGS) entry which is preliminary data.</text>
</comment>
<protein>
    <recommendedName>
        <fullName evidence="2">Rad60/SUMO-like domain-containing protein</fullName>
    </recommendedName>
</protein>
<evidence type="ECO:0000256" key="1">
    <source>
        <dbReference type="SAM" id="MobiDB-lite"/>
    </source>
</evidence>
<feature type="region of interest" description="Disordered" evidence="1">
    <location>
        <begin position="1"/>
        <end position="46"/>
    </location>
</feature>
<feature type="compositionally biased region" description="Low complexity" evidence="1">
    <location>
        <begin position="27"/>
        <end position="45"/>
    </location>
</feature>
<evidence type="ECO:0000313" key="4">
    <source>
        <dbReference type="Proteomes" id="UP000467700"/>
    </source>
</evidence>
<accession>A0A8S0VUY3</accession>
<dbReference type="InterPro" id="IPR022617">
    <property type="entry name" value="Rad60/SUMO-like_dom"/>
</dbReference>